<dbReference type="EMBL" id="NKJJ02000002">
    <property type="protein sequence ID" value="TPR05304.1"/>
    <property type="molecule type" value="Genomic_DNA"/>
</dbReference>
<dbReference type="InterPro" id="IPR001425">
    <property type="entry name" value="Arc/bac/fun_rhodopsins"/>
</dbReference>
<dbReference type="GO" id="GO:0005886">
    <property type="term" value="C:plasma membrane"/>
    <property type="evidence" value="ECO:0007669"/>
    <property type="project" value="TreeGrafter"/>
</dbReference>
<dbReference type="PANTHER" id="PTHR28286">
    <property type="match status" value="1"/>
</dbReference>
<reference evidence="8" key="1">
    <citation type="submission" date="2018-10" db="EMBL/GenBank/DDBJ databases">
        <title>FDA dAtabase for Regulatory Grade micrObial Sequences (FDA-ARGOS): Supporting development and validation of Infectious Disease Dx tests.</title>
        <authorList>
            <person name="Kerrigan L."/>
            <person name="Tallon L."/>
            <person name="Sadzewicz L."/>
            <person name="Sengamalay N."/>
            <person name="Ott S."/>
            <person name="Godinez A."/>
            <person name="Nagaraj S."/>
            <person name="Vavikolanu K."/>
            <person name="Nadendla S."/>
            <person name="George J."/>
            <person name="Sichtig H."/>
        </authorList>
    </citation>
    <scope>NUCLEOTIDE SEQUENCE [LARGE SCALE GENOMIC DNA]</scope>
    <source>
        <strain evidence="8">FDAARGOS_311</strain>
    </source>
</reference>
<evidence type="ECO:0000256" key="4">
    <source>
        <dbReference type="ARBA" id="ARBA00022989"/>
    </source>
</evidence>
<dbReference type="InterPro" id="IPR043476">
    <property type="entry name" value="Yro2-like_7TM"/>
</dbReference>
<dbReference type="VEuPathDB" id="FungiDB:M747DRAFT_259060"/>
<dbReference type="SMR" id="A0A254UHC3"/>
<reference evidence="9" key="3">
    <citation type="submission" date="2025-02" db="EMBL/GenBank/DDBJ databases">
        <authorList>
            <consortium name="NCBI Genome Project"/>
        </authorList>
    </citation>
    <scope>NUCLEOTIDE SEQUENCE</scope>
</reference>
<sequence length="281" mass="31349">MSLFMRANDALNVNPIAGVDEALSVHGSDWLWAITAIYIVSFLGLLTMSFSGKESERVFHYLFTFLLLVGAITYYAQASDLGWSAVEQVNNLDNGAIRQMFWAKYINWVVAFPSLALALGLVSGVSWTTMICNIALACYWVTSYLVSAYTPSTYKWGFFAFGTLSWVILAMSTINESREAAQRLGVDRDYIILSGWCNLLWLLYPVAWGLSDGGNVIGITEATIFFGILDILMVPLLTFMFLFFARNWDYQKLSIAFSDARPSREAQSSKQQQVAESSPSA</sequence>
<evidence type="ECO:0000256" key="3">
    <source>
        <dbReference type="ARBA" id="ARBA00022692"/>
    </source>
</evidence>
<evidence type="ECO:0000313" key="7">
    <source>
        <dbReference type="EMBL" id="TPR05304.1"/>
    </source>
</evidence>
<dbReference type="SUPFAM" id="SSF81321">
    <property type="entry name" value="Family A G protein-coupled receptor-like"/>
    <property type="match status" value="1"/>
</dbReference>
<proteinExistence type="inferred from homology"/>
<comment type="subcellular location">
    <subcellularLocation>
        <location evidence="1">Membrane</location>
        <topology evidence="1">Multi-pass membrane protein</topology>
    </subcellularLocation>
</comment>
<evidence type="ECO:0000256" key="5">
    <source>
        <dbReference type="ARBA" id="ARBA00023136"/>
    </source>
</evidence>
<organism evidence="7 8">
    <name type="scientific">Aspergillus niger</name>
    <dbReference type="NCBI Taxonomy" id="5061"/>
    <lineage>
        <taxon>Eukaryota</taxon>
        <taxon>Fungi</taxon>
        <taxon>Dikarya</taxon>
        <taxon>Ascomycota</taxon>
        <taxon>Pezizomycotina</taxon>
        <taxon>Eurotiomycetes</taxon>
        <taxon>Eurotiomycetidae</taxon>
        <taxon>Eurotiales</taxon>
        <taxon>Aspergillaceae</taxon>
        <taxon>Aspergillus</taxon>
        <taxon>Aspergillus subgen. Circumdati</taxon>
    </lineage>
</organism>
<dbReference type="PRINTS" id="PR00251">
    <property type="entry name" value="BACTRLOPSIN"/>
</dbReference>
<dbReference type="SMART" id="SM01021">
    <property type="entry name" value="Bac_rhodopsin"/>
    <property type="match status" value="1"/>
</dbReference>
<reference evidence="7" key="2">
    <citation type="submission" date="2019-02" db="EMBL/GenBank/DDBJ databases">
        <title>FDA dAtabase for Regulatory Grade micrObial Sequences (FDA-ARGOS): Supporting development and validation of Infectious Disease Dx tests.</title>
        <authorList>
            <person name="Kerrigan L."/>
            <person name="Tallon L.J."/>
            <person name="Sadzewicz L."/>
            <person name="Sengamalay N."/>
            <person name="Ott S."/>
            <person name="Godinez A."/>
            <person name="Nagaraj S."/>
            <person name="Vavikolanu K."/>
            <person name="Vyas G."/>
            <person name="Nadendla S."/>
            <person name="Aluvathingal J."/>
            <person name="Sichtig H."/>
        </authorList>
    </citation>
    <scope>NUCLEOTIDE SEQUENCE</scope>
    <source>
        <strain evidence="7">FDAARGOS_311</strain>
    </source>
</reference>
<dbReference type="eggNOG" id="ENOG502QQVQ">
    <property type="taxonomic scope" value="Eukaryota"/>
</dbReference>
<keyword evidence="3 6" id="KW-0812">Transmembrane</keyword>
<dbReference type="VEuPathDB" id="FungiDB:An12g02200"/>
<dbReference type="GeneID" id="4985571"/>
<feature type="transmembrane region" description="Helical" evidence="6">
    <location>
        <begin position="156"/>
        <end position="174"/>
    </location>
</feature>
<keyword evidence="4 6" id="KW-1133">Transmembrane helix</keyword>
<dbReference type="PANTHER" id="PTHR28286:SF1">
    <property type="entry name" value="30 KDA HEAT SHOCK PROTEIN-RELATED"/>
    <property type="match status" value="1"/>
</dbReference>
<dbReference type="CDD" id="cd15239">
    <property type="entry name" value="7tm_YRO2_fungal-like"/>
    <property type="match status" value="1"/>
</dbReference>
<dbReference type="KEGG" id="ang:An12g02200"/>
<dbReference type="Proteomes" id="UP000197666">
    <property type="component" value="Unassembled WGS sequence"/>
</dbReference>
<comment type="similarity">
    <text evidence="2">Belongs to the archaeal/bacterial/fungal opsin family.</text>
</comment>
<dbReference type="Pfam" id="PF01036">
    <property type="entry name" value="Bac_rhodopsin"/>
    <property type="match status" value="1"/>
</dbReference>
<feature type="transmembrane region" description="Helical" evidence="6">
    <location>
        <begin position="105"/>
        <end position="123"/>
    </location>
</feature>
<reference evidence="9" key="4">
    <citation type="submission" date="2025-04" db="UniProtKB">
        <authorList>
            <consortium name="RefSeq"/>
        </authorList>
    </citation>
    <scope>IDENTIFICATION</scope>
</reference>
<dbReference type="AlphaFoldDB" id="A0A254UHC3"/>
<name>A0A254UHC3_ASPNG</name>
<evidence type="ECO:0000313" key="9">
    <source>
        <dbReference type="RefSeq" id="XP_001395306.1"/>
    </source>
</evidence>
<feature type="transmembrane region" description="Helical" evidence="6">
    <location>
        <begin position="222"/>
        <end position="245"/>
    </location>
</feature>
<accession>A0A254UHC3</accession>
<evidence type="ECO:0000256" key="2">
    <source>
        <dbReference type="ARBA" id="ARBA00008130"/>
    </source>
</evidence>
<evidence type="ECO:0000313" key="8">
    <source>
        <dbReference type="Proteomes" id="UP000197666"/>
    </source>
</evidence>
<dbReference type="VEuPathDB" id="FungiDB:ASPNIDRAFT2_1163066"/>
<feature type="transmembrane region" description="Helical" evidence="6">
    <location>
        <begin position="130"/>
        <end position="150"/>
    </location>
</feature>
<evidence type="ECO:0000256" key="1">
    <source>
        <dbReference type="ARBA" id="ARBA00004141"/>
    </source>
</evidence>
<evidence type="ECO:0000256" key="6">
    <source>
        <dbReference type="SAM" id="Phobius"/>
    </source>
</evidence>
<dbReference type="Gene3D" id="1.20.1070.10">
    <property type="entry name" value="Rhodopsin 7-helix transmembrane proteins"/>
    <property type="match status" value="1"/>
</dbReference>
<feature type="transmembrane region" description="Helical" evidence="6">
    <location>
        <begin position="190"/>
        <end position="210"/>
    </location>
</feature>
<feature type="transmembrane region" description="Helical" evidence="6">
    <location>
        <begin position="30"/>
        <end position="51"/>
    </location>
</feature>
<dbReference type="GO" id="GO:0005783">
    <property type="term" value="C:endoplasmic reticulum"/>
    <property type="evidence" value="ECO:0007669"/>
    <property type="project" value="TreeGrafter"/>
</dbReference>
<dbReference type="RefSeq" id="XP_001395306.1">
    <property type="nucleotide sequence ID" value="XM_001395269.1"/>
</dbReference>
<dbReference type="VEuPathDB" id="FungiDB:ATCC64974_40780"/>
<gene>
    <name evidence="9" type="ORF">An12g02200</name>
    <name evidence="7" type="ORF">CAN33_0034065</name>
</gene>
<protein>
    <submittedName>
        <fullName evidence="7">Alpha amylase, catalytic domain family protein</fullName>
    </submittedName>
</protein>
<keyword evidence="5 6" id="KW-0472">Membrane</keyword>
<feature type="transmembrane region" description="Helical" evidence="6">
    <location>
        <begin position="58"/>
        <end position="76"/>
    </location>
</feature>